<organism evidence="12 13">
    <name type="scientific">Parambassis ranga</name>
    <name type="common">Indian glassy fish</name>
    <dbReference type="NCBI Taxonomy" id="210632"/>
    <lineage>
        <taxon>Eukaryota</taxon>
        <taxon>Metazoa</taxon>
        <taxon>Chordata</taxon>
        <taxon>Craniata</taxon>
        <taxon>Vertebrata</taxon>
        <taxon>Euteleostomi</taxon>
        <taxon>Actinopterygii</taxon>
        <taxon>Neopterygii</taxon>
        <taxon>Teleostei</taxon>
        <taxon>Neoteleostei</taxon>
        <taxon>Acanthomorphata</taxon>
        <taxon>Ovalentaria</taxon>
        <taxon>Ambassidae</taxon>
        <taxon>Parambassis</taxon>
    </lineage>
</organism>
<feature type="compositionally biased region" description="Basic and acidic residues" evidence="9">
    <location>
        <begin position="321"/>
        <end position="333"/>
    </location>
</feature>
<dbReference type="GeneID" id="114451710"/>
<sequence length="550" mass="60595">MTGEPAPAWDSGNSTVWEKYIDIAFVVANGLILLITSVVGIVANIFVILAVYRQKSLQTSNNALVVNLAVVDFLRCVIDCPILLTIVMTVYQRGDADSFICDTQMAFFSFSCCIQLLTLACISAERYQAIAQPFKASQRKRRIMVLIPLTWTLAVLVAAVCLIFLIDSPVHVRCRGGQRQTSSSYDNFGLYMLFPLWAACFSVIIGFYTGIFALVRSHNRKIFDKGNFPLPKKDTTEKQTTEPAMGVENGKPEQNLTLSTRVAQTPAEPNESNRNPSASLLTSAQAPQNVSISLENQKDFKNTQVISDLEINQPHPCADQTEVKPFKNPEHSNAEPAADAESSDTNVTKVSSHLNTEQQQSKENTTSEKATEERACVLLPTQSENPESTAALLTDPQQSKDSSAGEAQAVAVEVDSVPSLAPASRTAPETEAIQQTAPVEGAVCMMPSKASRERASKKKESKMAKRAGYIIITFLLFWLPLITTIMLNFVQQKRKNTQITIIHNVEILSVSVACITSLSDPIIYAAVNPQFRTEFYRLKNRVKSIFAKKI</sequence>
<keyword evidence="4 10" id="KW-1133">Transmembrane helix</keyword>
<evidence type="ECO:0000313" key="13">
    <source>
        <dbReference type="RefSeq" id="XP_028286307.1"/>
    </source>
</evidence>
<evidence type="ECO:0000256" key="6">
    <source>
        <dbReference type="ARBA" id="ARBA00023136"/>
    </source>
</evidence>
<feature type="compositionally biased region" description="Polar residues" evidence="9">
    <location>
        <begin position="343"/>
        <end position="364"/>
    </location>
</feature>
<keyword evidence="6 10" id="KW-0472">Membrane</keyword>
<feature type="transmembrane region" description="Helical" evidence="10">
    <location>
        <begin position="103"/>
        <end position="122"/>
    </location>
</feature>
<feature type="transmembrane region" description="Helical" evidence="10">
    <location>
        <begin position="467"/>
        <end position="487"/>
    </location>
</feature>
<dbReference type="GO" id="GO:0004930">
    <property type="term" value="F:G protein-coupled receptor activity"/>
    <property type="evidence" value="ECO:0007669"/>
    <property type="project" value="UniProtKB-KW"/>
</dbReference>
<dbReference type="CDD" id="cd00637">
    <property type="entry name" value="7tm_classA_rhodopsin-like"/>
    <property type="match status" value="2"/>
</dbReference>
<dbReference type="InParanoid" id="A0A6P7KD94"/>
<evidence type="ECO:0000256" key="9">
    <source>
        <dbReference type="SAM" id="MobiDB-lite"/>
    </source>
</evidence>
<evidence type="ECO:0000313" key="12">
    <source>
        <dbReference type="Proteomes" id="UP000515145"/>
    </source>
</evidence>
<dbReference type="PROSITE" id="PS50262">
    <property type="entry name" value="G_PROTEIN_RECEP_F1_2"/>
    <property type="match status" value="1"/>
</dbReference>
<feature type="region of interest" description="Disordered" evidence="9">
    <location>
        <begin position="315"/>
        <end position="372"/>
    </location>
</feature>
<dbReference type="SUPFAM" id="SSF81321">
    <property type="entry name" value="Family A G protein-coupled receptor-like"/>
    <property type="match status" value="1"/>
</dbReference>
<evidence type="ECO:0000256" key="8">
    <source>
        <dbReference type="ARBA" id="ARBA00023224"/>
    </source>
</evidence>
<dbReference type="PRINTS" id="PR00237">
    <property type="entry name" value="GPCRRHODOPSN"/>
</dbReference>
<keyword evidence="3 10" id="KW-0812">Transmembrane</keyword>
<evidence type="ECO:0000259" key="11">
    <source>
        <dbReference type="PROSITE" id="PS50262"/>
    </source>
</evidence>
<feature type="transmembrane region" description="Helical" evidence="10">
    <location>
        <begin position="20"/>
        <end position="52"/>
    </location>
</feature>
<evidence type="ECO:0000256" key="2">
    <source>
        <dbReference type="ARBA" id="ARBA00022475"/>
    </source>
</evidence>
<evidence type="ECO:0000256" key="10">
    <source>
        <dbReference type="SAM" id="Phobius"/>
    </source>
</evidence>
<feature type="transmembrane region" description="Helical" evidence="10">
    <location>
        <begin position="507"/>
        <end position="527"/>
    </location>
</feature>
<dbReference type="InterPro" id="IPR000276">
    <property type="entry name" value="GPCR_Rhodpsn"/>
</dbReference>
<reference evidence="13" key="1">
    <citation type="submission" date="2025-08" db="UniProtKB">
        <authorList>
            <consortium name="RefSeq"/>
        </authorList>
    </citation>
    <scope>IDENTIFICATION</scope>
</reference>
<feature type="compositionally biased region" description="Polar residues" evidence="9">
    <location>
        <begin position="270"/>
        <end position="286"/>
    </location>
</feature>
<dbReference type="Gene3D" id="1.20.1070.10">
    <property type="entry name" value="Rhodopsin 7-helix transmembrane proteins"/>
    <property type="match status" value="2"/>
</dbReference>
<comment type="subcellular location">
    <subcellularLocation>
        <location evidence="1">Cell membrane</location>
        <topology evidence="1">Multi-pass membrane protein</topology>
    </subcellularLocation>
</comment>
<feature type="region of interest" description="Disordered" evidence="9">
    <location>
        <begin position="226"/>
        <end position="286"/>
    </location>
</feature>
<dbReference type="GO" id="GO:0071875">
    <property type="term" value="P:adrenergic receptor signaling pathway"/>
    <property type="evidence" value="ECO:0007669"/>
    <property type="project" value="UniProtKB-ARBA"/>
</dbReference>
<feature type="compositionally biased region" description="Basic and acidic residues" evidence="9">
    <location>
        <begin position="231"/>
        <end position="240"/>
    </location>
</feature>
<keyword evidence="7" id="KW-0675">Receptor</keyword>
<keyword evidence="5" id="KW-0297">G-protein coupled receptor</keyword>
<dbReference type="AlphaFoldDB" id="A0A6P7KD94"/>
<feature type="transmembrane region" description="Helical" evidence="10">
    <location>
        <begin position="188"/>
        <end position="215"/>
    </location>
</feature>
<keyword evidence="8" id="KW-0807">Transducer</keyword>
<name>A0A6P7KD94_9TELE</name>
<dbReference type="OrthoDB" id="2105199at2759"/>
<proteinExistence type="predicted"/>
<dbReference type="PANTHER" id="PTHR24248">
    <property type="entry name" value="ADRENERGIC RECEPTOR-RELATED G-PROTEIN COUPLED RECEPTOR"/>
    <property type="match status" value="1"/>
</dbReference>
<evidence type="ECO:0000256" key="5">
    <source>
        <dbReference type="ARBA" id="ARBA00023040"/>
    </source>
</evidence>
<dbReference type="InterPro" id="IPR017452">
    <property type="entry name" value="GPCR_Rhodpsn_7TM"/>
</dbReference>
<dbReference type="Pfam" id="PF00001">
    <property type="entry name" value="7tm_1"/>
    <property type="match status" value="1"/>
</dbReference>
<keyword evidence="12" id="KW-1185">Reference proteome</keyword>
<dbReference type="GO" id="GO:0005886">
    <property type="term" value="C:plasma membrane"/>
    <property type="evidence" value="ECO:0007669"/>
    <property type="project" value="UniProtKB-SubCell"/>
</dbReference>
<feature type="transmembrane region" description="Helical" evidence="10">
    <location>
        <begin position="64"/>
        <end position="91"/>
    </location>
</feature>
<feature type="transmembrane region" description="Helical" evidence="10">
    <location>
        <begin position="143"/>
        <end position="166"/>
    </location>
</feature>
<evidence type="ECO:0000256" key="3">
    <source>
        <dbReference type="ARBA" id="ARBA00022692"/>
    </source>
</evidence>
<dbReference type="Proteomes" id="UP000515145">
    <property type="component" value="Chromosome 19"/>
</dbReference>
<keyword evidence="2" id="KW-1003">Cell membrane</keyword>
<dbReference type="SMART" id="SM01381">
    <property type="entry name" value="7TM_GPCR_Srsx"/>
    <property type="match status" value="1"/>
</dbReference>
<evidence type="ECO:0000256" key="1">
    <source>
        <dbReference type="ARBA" id="ARBA00004651"/>
    </source>
</evidence>
<protein>
    <submittedName>
        <fullName evidence="13">Dopamine D2-like receptor</fullName>
    </submittedName>
</protein>
<dbReference type="RefSeq" id="XP_028286307.1">
    <property type="nucleotide sequence ID" value="XM_028430506.1"/>
</dbReference>
<gene>
    <name evidence="13" type="primary">LOC114451710</name>
</gene>
<feature type="compositionally biased region" description="Polar residues" evidence="9">
    <location>
        <begin position="252"/>
        <end position="263"/>
    </location>
</feature>
<evidence type="ECO:0000256" key="7">
    <source>
        <dbReference type="ARBA" id="ARBA00023170"/>
    </source>
</evidence>
<feature type="domain" description="G-protein coupled receptors family 1 profile" evidence="11">
    <location>
        <begin position="43"/>
        <end position="524"/>
    </location>
</feature>
<accession>A0A6P7KD94</accession>
<evidence type="ECO:0000256" key="4">
    <source>
        <dbReference type="ARBA" id="ARBA00022989"/>
    </source>
</evidence>